<dbReference type="FunFam" id="1.10.472.10:FF:000034">
    <property type="entry name" value="D2/4-type cyclin"/>
    <property type="match status" value="1"/>
</dbReference>
<keyword evidence="2" id="KW-0132">Cell division</keyword>
<dbReference type="InterPro" id="IPR039361">
    <property type="entry name" value="Cyclin"/>
</dbReference>
<dbReference type="CDD" id="cd20543">
    <property type="entry name" value="CYCLIN_AtCycD-like_rpt1"/>
    <property type="match status" value="1"/>
</dbReference>
<comment type="similarity">
    <text evidence="1">Belongs to the cyclin family. Cyclin D subfamily.</text>
</comment>
<protein>
    <recommendedName>
        <fullName evidence="9">Cyclin N-terminal domain-containing protein</fullName>
    </recommendedName>
</protein>
<evidence type="ECO:0000256" key="1">
    <source>
        <dbReference type="ARBA" id="ARBA00009065"/>
    </source>
</evidence>
<evidence type="ECO:0000256" key="4">
    <source>
        <dbReference type="ARBA" id="ARBA00023306"/>
    </source>
</evidence>
<feature type="domain" description="Cyclin-like" evidence="6">
    <location>
        <begin position="94"/>
        <end position="182"/>
    </location>
</feature>
<dbReference type="InterPro" id="IPR006671">
    <property type="entry name" value="Cyclin_N"/>
</dbReference>
<feature type="domain" description="Cyclin C-terminal" evidence="7">
    <location>
        <begin position="191"/>
        <end position="317"/>
    </location>
</feature>
<evidence type="ECO:0000313" key="8">
    <source>
        <dbReference type="EMBL" id="ADE76356.1"/>
    </source>
</evidence>
<dbReference type="InterPro" id="IPR004367">
    <property type="entry name" value="Cyclin_C-dom"/>
</dbReference>
<evidence type="ECO:0000259" key="6">
    <source>
        <dbReference type="SMART" id="SM00385"/>
    </source>
</evidence>
<keyword evidence="3 5" id="KW-0195">Cyclin</keyword>
<dbReference type="InterPro" id="IPR013763">
    <property type="entry name" value="Cyclin-like_dom"/>
</dbReference>
<accession>D5A9Y7</accession>
<evidence type="ECO:0000256" key="2">
    <source>
        <dbReference type="ARBA" id="ARBA00022618"/>
    </source>
</evidence>
<dbReference type="SUPFAM" id="SSF47954">
    <property type="entry name" value="Cyclin-like"/>
    <property type="match status" value="2"/>
</dbReference>
<sequence>MAPSFDCVPNLLCAEDASVVAWDDDDDDMDENVNNESICLHSSDLEGFPDLPTEDDESISFLVEKECDHMPQDGYLQRFQSRTLDVSVRQDGLSWILKVHAYYNFGPLTAYLAINYLDRFLSSYQMPQGKAWMLQLLSVSCLSLAAKMEETHVPLLLDLQIEDAKYVFEARTIERMELLILTTLKWRLRSITPFSFLHYFVHRAAGDQSPPRALITRSIELIVATIRVIHLVGHRPSSIAAAAVMCAAEEVVPLLALDYKRALCRASEHKETIYSCYTVMQEMLIDRIWTSKKRTSGTLSSFLSPVGVLDAACLSCNSESSIASFTSNPSAITGTKRRKVNSFCDAV</sequence>
<dbReference type="GO" id="GO:0051301">
    <property type="term" value="P:cell division"/>
    <property type="evidence" value="ECO:0007669"/>
    <property type="project" value="UniProtKB-KW"/>
</dbReference>
<dbReference type="Gene3D" id="1.10.472.10">
    <property type="entry name" value="Cyclin-like"/>
    <property type="match status" value="2"/>
</dbReference>
<organism evidence="8">
    <name type="scientific">Picea sitchensis</name>
    <name type="common">Sitka spruce</name>
    <name type="synonym">Pinus sitchensis</name>
    <dbReference type="NCBI Taxonomy" id="3332"/>
    <lineage>
        <taxon>Eukaryota</taxon>
        <taxon>Viridiplantae</taxon>
        <taxon>Streptophyta</taxon>
        <taxon>Embryophyta</taxon>
        <taxon>Tracheophyta</taxon>
        <taxon>Spermatophyta</taxon>
        <taxon>Pinopsida</taxon>
        <taxon>Pinidae</taxon>
        <taxon>Conifers I</taxon>
        <taxon>Pinales</taxon>
        <taxon>Pinaceae</taxon>
        <taxon>Picea</taxon>
    </lineage>
</organism>
<reference evidence="8" key="1">
    <citation type="submission" date="2010-04" db="EMBL/GenBank/DDBJ databases">
        <authorList>
            <person name="Reid K.E."/>
            <person name="Liao N."/>
            <person name="Chan S."/>
            <person name="Docking R."/>
            <person name="Taylor G."/>
            <person name="Moore R."/>
            <person name="Mayo M."/>
            <person name="Munro S."/>
            <person name="King J."/>
            <person name="Yanchuk A."/>
            <person name="Holt R."/>
            <person name="Jones S."/>
            <person name="Marra M."/>
            <person name="Ritland C.E."/>
            <person name="Ritland K."/>
            <person name="Bohlmann J."/>
        </authorList>
    </citation>
    <scope>NUCLEOTIDE SEQUENCE</scope>
    <source>
        <tissue evidence="8">Bud</tissue>
    </source>
</reference>
<proteinExistence type="evidence at transcript level"/>
<dbReference type="Pfam" id="PF00134">
    <property type="entry name" value="Cyclin_N"/>
    <property type="match status" value="1"/>
</dbReference>
<dbReference type="InterPro" id="IPR036915">
    <property type="entry name" value="Cyclin-like_sf"/>
</dbReference>
<dbReference type="PANTHER" id="PTHR10177">
    <property type="entry name" value="CYCLINS"/>
    <property type="match status" value="1"/>
</dbReference>
<evidence type="ECO:0008006" key="9">
    <source>
        <dbReference type="Google" id="ProtNLM"/>
    </source>
</evidence>
<dbReference type="CDD" id="cd20544">
    <property type="entry name" value="CYCLIN_AtCycD-like_rpt2"/>
    <property type="match status" value="1"/>
</dbReference>
<dbReference type="OMA" id="ATIRVIH"/>
<evidence type="ECO:0000256" key="3">
    <source>
        <dbReference type="ARBA" id="ARBA00023127"/>
    </source>
</evidence>
<dbReference type="Pfam" id="PF02984">
    <property type="entry name" value="Cyclin_C"/>
    <property type="match status" value="1"/>
</dbReference>
<dbReference type="AlphaFoldDB" id="D5A9Y7"/>
<dbReference type="FunFam" id="1.10.472.10:FF:000040">
    <property type="entry name" value="D6-type cyclin"/>
    <property type="match status" value="1"/>
</dbReference>
<name>D5A9Y7_PICSI</name>
<evidence type="ECO:0000256" key="5">
    <source>
        <dbReference type="RuleBase" id="RU000383"/>
    </source>
</evidence>
<keyword evidence="4" id="KW-0131">Cell cycle</keyword>
<dbReference type="EMBL" id="BT123011">
    <property type="protein sequence ID" value="ADE76356.1"/>
    <property type="molecule type" value="mRNA"/>
</dbReference>
<evidence type="ECO:0000259" key="7">
    <source>
        <dbReference type="SMART" id="SM01332"/>
    </source>
</evidence>
<dbReference type="SMART" id="SM01332">
    <property type="entry name" value="Cyclin_C"/>
    <property type="match status" value="1"/>
</dbReference>
<dbReference type="SMART" id="SM00385">
    <property type="entry name" value="CYCLIN"/>
    <property type="match status" value="1"/>
</dbReference>